<feature type="compositionally biased region" description="Basic residues" evidence="1">
    <location>
        <begin position="91"/>
        <end position="103"/>
    </location>
</feature>
<dbReference type="RefSeq" id="WP_050375771.1">
    <property type="nucleotide sequence ID" value="NZ_KQ257835.1"/>
</dbReference>
<dbReference type="PATRIC" id="fig|42234.21.peg.9188"/>
<gene>
    <name evidence="3" type="ORF">IQ63_44730</name>
</gene>
<feature type="compositionally biased region" description="Low complexity" evidence="1">
    <location>
        <begin position="74"/>
        <end position="88"/>
    </location>
</feature>
<dbReference type="AlphaFoldDB" id="A0A0L0JC69"/>
<feature type="region of interest" description="Disordered" evidence="1">
    <location>
        <begin position="74"/>
        <end position="103"/>
    </location>
</feature>
<reference evidence="4" key="1">
    <citation type="submission" date="2014-07" db="EMBL/GenBank/DDBJ databases">
        <title>Genome sequencing of plant-pathogenic Streptomyces species.</title>
        <authorList>
            <person name="Harrison J."/>
            <person name="Sapp M."/>
            <person name="Thwaites R."/>
            <person name="Studholme D.J."/>
        </authorList>
    </citation>
    <scope>NUCLEOTIDE SEQUENCE [LARGE SCALE GENOMIC DNA]</scope>
    <source>
        <strain evidence="4">NCPPB 4445</strain>
    </source>
</reference>
<feature type="compositionally biased region" description="Polar residues" evidence="1">
    <location>
        <begin position="125"/>
        <end position="135"/>
    </location>
</feature>
<feature type="region of interest" description="Disordered" evidence="1">
    <location>
        <begin position="151"/>
        <end position="299"/>
    </location>
</feature>
<evidence type="ECO:0000313" key="3">
    <source>
        <dbReference type="EMBL" id="KND23322.1"/>
    </source>
</evidence>
<feature type="compositionally biased region" description="Polar residues" evidence="1">
    <location>
        <begin position="151"/>
        <end position="167"/>
    </location>
</feature>
<dbReference type="EMBL" id="JPPY01000262">
    <property type="protein sequence ID" value="KND23322.1"/>
    <property type="molecule type" value="Genomic_DNA"/>
</dbReference>
<feature type="compositionally biased region" description="Low complexity" evidence="1">
    <location>
        <begin position="168"/>
        <end position="190"/>
    </location>
</feature>
<proteinExistence type="predicted"/>
<protein>
    <submittedName>
        <fullName evidence="3">Uncharacterized protein</fullName>
    </submittedName>
</protein>
<evidence type="ECO:0000256" key="2">
    <source>
        <dbReference type="SAM" id="Phobius"/>
    </source>
</evidence>
<accession>A0A0L0JC69</accession>
<feature type="compositionally biased region" description="Polar residues" evidence="1">
    <location>
        <begin position="191"/>
        <end position="214"/>
    </location>
</feature>
<evidence type="ECO:0000256" key="1">
    <source>
        <dbReference type="SAM" id="MobiDB-lite"/>
    </source>
</evidence>
<feature type="transmembrane region" description="Helical" evidence="2">
    <location>
        <begin position="106"/>
        <end position="124"/>
    </location>
</feature>
<comment type="caution">
    <text evidence="3">The sequence shown here is derived from an EMBL/GenBank/DDBJ whole genome shotgun (WGS) entry which is preliminary data.</text>
</comment>
<evidence type="ECO:0000313" key="4">
    <source>
        <dbReference type="Proteomes" id="UP000037151"/>
    </source>
</evidence>
<name>A0A0L0JC69_9ACTN</name>
<sequence>MDYCSTCRRHLNGALVCPGCGAYAPDIAPLPGGAPASIASSTAVQVQHAFPAETPHDISHDASYEVDPAETAYDADTPYDAAAATPDGRAARRRQRERWKKTQRRALVATAVALVGGGLTVASMNRQTPARTQAASAPDRETMGVAEEEITQYTPGTTASDPQRATPGTTPGRSSAASGTAGASGHSAPTVQTPNTPREQSAAQPQGAQANQRQAAPSSPTPSTGSQGTATTPGTSGTATEPTPAPSPSPSGGSTSGGDTSGSGASGSGASGSGTSGSGTSGSGTSGSGTSSDATNPAGLCLLGLVCIT</sequence>
<dbReference type="OrthoDB" id="3855728at2"/>
<feature type="region of interest" description="Disordered" evidence="1">
    <location>
        <begin position="125"/>
        <end position="144"/>
    </location>
</feature>
<keyword evidence="2" id="KW-1133">Transmembrane helix</keyword>
<keyword evidence="2" id="KW-0812">Transmembrane</keyword>
<dbReference type="Proteomes" id="UP000037151">
    <property type="component" value="Unassembled WGS sequence"/>
</dbReference>
<keyword evidence="2" id="KW-0472">Membrane</keyword>
<feature type="compositionally biased region" description="Low complexity" evidence="1">
    <location>
        <begin position="215"/>
        <end position="242"/>
    </location>
</feature>
<feature type="compositionally biased region" description="Gly residues" evidence="1">
    <location>
        <begin position="254"/>
        <end position="287"/>
    </location>
</feature>
<organism evidence="3 4">
    <name type="scientific">Streptomyces acidiscabies</name>
    <dbReference type="NCBI Taxonomy" id="42234"/>
    <lineage>
        <taxon>Bacteria</taxon>
        <taxon>Bacillati</taxon>
        <taxon>Actinomycetota</taxon>
        <taxon>Actinomycetes</taxon>
        <taxon>Kitasatosporales</taxon>
        <taxon>Streptomycetaceae</taxon>
        <taxon>Streptomyces</taxon>
    </lineage>
</organism>